<dbReference type="Proteomes" id="UP001333110">
    <property type="component" value="Unassembled WGS sequence"/>
</dbReference>
<name>A0AAN7NGR5_MYCAM</name>
<dbReference type="AlphaFoldDB" id="A0AAN7NGR5"/>
<dbReference type="EMBL" id="JAUNZN010000009">
    <property type="protein sequence ID" value="KAK4815365.1"/>
    <property type="molecule type" value="Genomic_DNA"/>
</dbReference>
<evidence type="ECO:0000313" key="1">
    <source>
        <dbReference type="EMBL" id="KAK4815365.1"/>
    </source>
</evidence>
<reference evidence="1 2" key="1">
    <citation type="journal article" date="2023" name="J. Hered.">
        <title>Chromosome-level genome of the wood stork (Mycteria americana) provides insight into avian chromosome evolution.</title>
        <authorList>
            <person name="Flamio R. Jr."/>
            <person name="Ramstad K.M."/>
        </authorList>
    </citation>
    <scope>NUCLEOTIDE SEQUENCE [LARGE SCALE GENOMIC DNA]</scope>
    <source>
        <strain evidence="1">JAX WOST 10</strain>
    </source>
</reference>
<accession>A0AAN7NGR5</accession>
<evidence type="ECO:0000313" key="2">
    <source>
        <dbReference type="Proteomes" id="UP001333110"/>
    </source>
</evidence>
<organism evidence="1 2">
    <name type="scientific">Mycteria americana</name>
    <name type="common">Wood stork</name>
    <dbReference type="NCBI Taxonomy" id="33587"/>
    <lineage>
        <taxon>Eukaryota</taxon>
        <taxon>Metazoa</taxon>
        <taxon>Chordata</taxon>
        <taxon>Craniata</taxon>
        <taxon>Vertebrata</taxon>
        <taxon>Euteleostomi</taxon>
        <taxon>Archelosauria</taxon>
        <taxon>Archosauria</taxon>
        <taxon>Dinosauria</taxon>
        <taxon>Saurischia</taxon>
        <taxon>Theropoda</taxon>
        <taxon>Coelurosauria</taxon>
        <taxon>Aves</taxon>
        <taxon>Neognathae</taxon>
        <taxon>Neoaves</taxon>
        <taxon>Aequornithes</taxon>
        <taxon>Ciconiiformes</taxon>
        <taxon>Ciconiidae</taxon>
        <taxon>Mycteria</taxon>
    </lineage>
</organism>
<keyword evidence="2" id="KW-1185">Reference proteome</keyword>
<proteinExistence type="predicted"/>
<gene>
    <name evidence="1" type="ORF">QYF61_001353</name>
</gene>
<comment type="caution">
    <text evidence="1">The sequence shown here is derived from an EMBL/GenBank/DDBJ whole genome shotgun (WGS) entry which is preliminary data.</text>
</comment>
<sequence length="127" mass="14336">MTGERTGDWATANIAHIFKSRPKGWSKNCRPWMSFTSTLARLSTLSPTTPLHPSLDLTVWVDGQLDSLPEDQKQAEYCKGLSWDLTNISISDLEEVMQYAVKFVDDTNMGDQLICKGRADVQKDLDR</sequence>
<protein>
    <submittedName>
        <fullName evidence="1">Uncharacterized protein</fullName>
    </submittedName>
</protein>